<protein>
    <submittedName>
        <fullName evidence="2">Uncharacterized protein</fullName>
    </submittedName>
</protein>
<evidence type="ECO:0000313" key="2">
    <source>
        <dbReference type="EMBL" id="GJE92863.1"/>
    </source>
</evidence>
<dbReference type="EMBL" id="BPQB01000029">
    <property type="protein sequence ID" value="GJE92863.1"/>
    <property type="molecule type" value="Genomic_DNA"/>
</dbReference>
<dbReference type="Proteomes" id="UP000703269">
    <property type="component" value="Unassembled WGS sequence"/>
</dbReference>
<sequence>MEVNVVSPASKSHAEGRRRPSDVVVTSQLPAAPMDMMGLLDGPLAAQDARHMGPLLQIWETPETPKFPGGLLLAPPSQHACTPLVPQNTPTQQEGFFEGGERERELGRLIRERVARTGIPAVARAPLRPLAELPHTQSPAPFTRCYECSDVSCEKLEAAAKGMCAGLCSHAAAIAPKAPEGVSHAQNYSPHDREPCSRQAGGTKVPRKLRRKAGQLNLAGSNRDQDARPDEVLRRPSDDILDRLMAHTARSSARNLEDGA</sequence>
<evidence type="ECO:0000256" key="1">
    <source>
        <dbReference type="SAM" id="MobiDB-lite"/>
    </source>
</evidence>
<proteinExistence type="predicted"/>
<reference evidence="2 3" key="1">
    <citation type="submission" date="2021-08" db="EMBL/GenBank/DDBJ databases">
        <title>Draft Genome Sequence of Phanerochaete sordida strain YK-624.</title>
        <authorList>
            <person name="Mori T."/>
            <person name="Dohra H."/>
            <person name="Suzuki T."/>
            <person name="Kawagishi H."/>
            <person name="Hirai H."/>
        </authorList>
    </citation>
    <scope>NUCLEOTIDE SEQUENCE [LARGE SCALE GENOMIC DNA]</scope>
    <source>
        <strain evidence="2 3">YK-624</strain>
    </source>
</reference>
<feature type="compositionally biased region" description="Basic and acidic residues" evidence="1">
    <location>
        <begin position="223"/>
        <end position="239"/>
    </location>
</feature>
<keyword evidence="3" id="KW-1185">Reference proteome</keyword>
<comment type="caution">
    <text evidence="2">The sequence shown here is derived from an EMBL/GenBank/DDBJ whole genome shotgun (WGS) entry which is preliminary data.</text>
</comment>
<evidence type="ECO:0000313" key="3">
    <source>
        <dbReference type="Proteomes" id="UP000703269"/>
    </source>
</evidence>
<dbReference type="AlphaFoldDB" id="A0A9P3LFN4"/>
<organism evidence="2 3">
    <name type="scientific">Phanerochaete sordida</name>
    <dbReference type="NCBI Taxonomy" id="48140"/>
    <lineage>
        <taxon>Eukaryota</taxon>
        <taxon>Fungi</taxon>
        <taxon>Dikarya</taxon>
        <taxon>Basidiomycota</taxon>
        <taxon>Agaricomycotina</taxon>
        <taxon>Agaricomycetes</taxon>
        <taxon>Polyporales</taxon>
        <taxon>Phanerochaetaceae</taxon>
        <taxon>Phanerochaete</taxon>
    </lineage>
</organism>
<accession>A0A9P3LFN4</accession>
<feature type="region of interest" description="Disordered" evidence="1">
    <location>
        <begin position="1"/>
        <end position="22"/>
    </location>
</feature>
<feature type="region of interest" description="Disordered" evidence="1">
    <location>
        <begin position="181"/>
        <end position="239"/>
    </location>
</feature>
<feature type="compositionally biased region" description="Basic and acidic residues" evidence="1">
    <location>
        <begin position="12"/>
        <end position="21"/>
    </location>
</feature>
<gene>
    <name evidence="2" type="ORF">PsYK624_090210</name>
</gene>
<name>A0A9P3LFN4_9APHY</name>